<dbReference type="AlphaFoldDB" id="A0A1J4J9J7"/>
<evidence type="ECO:0000313" key="2">
    <source>
        <dbReference type="EMBL" id="OHS95832.1"/>
    </source>
</evidence>
<dbReference type="Gene3D" id="2.60.120.260">
    <property type="entry name" value="Galactose-binding domain-like"/>
    <property type="match status" value="1"/>
</dbReference>
<dbReference type="OrthoDB" id="10025010at2759"/>
<dbReference type="Proteomes" id="UP000179807">
    <property type="component" value="Unassembled WGS sequence"/>
</dbReference>
<gene>
    <name evidence="2" type="ORF">TRFO_38015</name>
</gene>
<evidence type="ECO:0008006" key="4">
    <source>
        <dbReference type="Google" id="ProtNLM"/>
    </source>
</evidence>
<accession>A0A1J4J9J7</accession>
<keyword evidence="1" id="KW-0472">Membrane</keyword>
<dbReference type="SUPFAM" id="SSF51126">
    <property type="entry name" value="Pectin lyase-like"/>
    <property type="match status" value="1"/>
</dbReference>
<dbReference type="PANTHER" id="PTHR36453">
    <property type="entry name" value="SECRETED PROTEIN-RELATED"/>
    <property type="match status" value="1"/>
</dbReference>
<dbReference type="VEuPathDB" id="TrichDB:TRFO_38015"/>
<keyword evidence="1" id="KW-1133">Transmembrane helix</keyword>
<dbReference type="EMBL" id="MLAK01001217">
    <property type="protein sequence ID" value="OHS95832.1"/>
    <property type="molecule type" value="Genomic_DNA"/>
</dbReference>
<evidence type="ECO:0000313" key="3">
    <source>
        <dbReference type="Proteomes" id="UP000179807"/>
    </source>
</evidence>
<reference evidence="2" key="1">
    <citation type="submission" date="2016-10" db="EMBL/GenBank/DDBJ databases">
        <authorList>
            <person name="Benchimol M."/>
            <person name="Almeida L.G."/>
            <person name="Vasconcelos A.T."/>
            <person name="Perreira-Neves A."/>
            <person name="Rosa I.A."/>
            <person name="Tasca T."/>
            <person name="Bogo M.R."/>
            <person name="de Souza W."/>
        </authorList>
    </citation>
    <scope>NUCLEOTIDE SEQUENCE [LARGE SCALE GENOMIC DNA]</scope>
    <source>
        <strain evidence="2">K</strain>
    </source>
</reference>
<dbReference type="PANTHER" id="PTHR36453:SF1">
    <property type="entry name" value="RIGHT HANDED BETA HELIX DOMAIN-CONTAINING PROTEIN"/>
    <property type="match status" value="1"/>
</dbReference>
<dbReference type="InterPro" id="IPR011050">
    <property type="entry name" value="Pectin_lyase_fold/virulence"/>
</dbReference>
<name>A0A1J4J9J7_9EUKA</name>
<comment type="caution">
    <text evidence="2">The sequence shown here is derived from an EMBL/GenBank/DDBJ whole genome shotgun (WGS) entry which is preliminary data.</text>
</comment>
<feature type="transmembrane region" description="Helical" evidence="1">
    <location>
        <begin position="428"/>
        <end position="451"/>
    </location>
</feature>
<keyword evidence="3" id="KW-1185">Reference proteome</keyword>
<protein>
    <recommendedName>
        <fullName evidence="4">Right handed beta helix domain-containing protein</fullName>
    </recommendedName>
</protein>
<sequence length="467" mass="53630">MAGIVALFVAPGTVINHNHCHDIYSPGYCGGGFLTGSGSMNITFINNIAYDTSHNALKFDHGANIHVENNIFGFNDQAVLIWTSNTQGYHQWDILNNIFVFDSTIMMGAFDDSSADSLIDKNIYWHTLGPENINFRKTTWEYWRETRGYDHNSYIIDPLFVDHNNRNFNFINDSSYSLIDFKPFSLDFGVYGEKWWIDSANNYQYFDYHLAEKWQLESGYENFETNGNSYFWKQVVIDEQSSEIGITSENSCNGKKSLKFGITSSQNTNPTISIPANWYEGHSTFSLDIYMNNESSMYISLQQYNVIYLQKGKMKFINTEYINLPNKEWFNIKIKMNFGTVKESTKFDCQISGKDFNQTFNIYYRQDFSSITNIIIGVSESTDNIYIDNIHANIDQKHYQFFSQELEETNKLSSLFSNSGKSKISPGGIAGIVIGVIVIIIIAVIVVIFFIKRKNSNENSNDFHVHV</sequence>
<dbReference type="RefSeq" id="XP_068348969.1">
    <property type="nucleotide sequence ID" value="XM_068511780.1"/>
</dbReference>
<dbReference type="GeneID" id="94846484"/>
<keyword evidence="1" id="KW-0812">Transmembrane</keyword>
<organism evidence="2 3">
    <name type="scientific">Tritrichomonas foetus</name>
    <dbReference type="NCBI Taxonomy" id="1144522"/>
    <lineage>
        <taxon>Eukaryota</taxon>
        <taxon>Metamonada</taxon>
        <taxon>Parabasalia</taxon>
        <taxon>Tritrichomonadida</taxon>
        <taxon>Tritrichomonadidae</taxon>
        <taxon>Tritrichomonas</taxon>
    </lineage>
</organism>
<proteinExistence type="predicted"/>
<evidence type="ECO:0000256" key="1">
    <source>
        <dbReference type="SAM" id="Phobius"/>
    </source>
</evidence>